<dbReference type="PATRIC" id="fig|467210.3.peg.2197"/>
<dbReference type="EMBL" id="LSDA01000122">
    <property type="protein sequence ID" value="KXB54981.1"/>
    <property type="molecule type" value="Genomic_DNA"/>
</dbReference>
<dbReference type="Proteomes" id="UP000070394">
    <property type="component" value="Unassembled WGS sequence"/>
</dbReference>
<feature type="signal peptide" evidence="3">
    <location>
        <begin position="1"/>
        <end position="24"/>
    </location>
</feature>
<keyword evidence="1" id="KW-0677">Repeat</keyword>
<evidence type="ECO:0000313" key="4">
    <source>
        <dbReference type="EMBL" id="KXB54981.1"/>
    </source>
</evidence>
<feature type="repeat" description="Cell wall-binding" evidence="2">
    <location>
        <begin position="88"/>
        <end position="107"/>
    </location>
</feature>
<feature type="repeat" description="Cell wall-binding" evidence="2">
    <location>
        <begin position="67"/>
        <end position="86"/>
    </location>
</feature>
<dbReference type="Gene3D" id="2.20.120.10">
    <property type="entry name" value="Multimodular pneumococcal cell wall endolysin, domain 3"/>
    <property type="match status" value="2"/>
</dbReference>
<evidence type="ECO:0000313" key="5">
    <source>
        <dbReference type="Proteomes" id="UP000070394"/>
    </source>
</evidence>
<dbReference type="AlphaFoldDB" id="A0A133ZHU7"/>
<dbReference type="PROSITE" id="PS51170">
    <property type="entry name" value="CW"/>
    <property type="match status" value="2"/>
</dbReference>
<dbReference type="RefSeq" id="WP_060931825.1">
    <property type="nucleotide sequence ID" value="NZ_KQ959840.1"/>
</dbReference>
<dbReference type="InterPro" id="IPR018337">
    <property type="entry name" value="Cell_wall/Cho-bd_repeat"/>
</dbReference>
<accession>A0A133ZHU7</accession>
<dbReference type="OrthoDB" id="1912376at2"/>
<keyword evidence="3" id="KW-0732">Signal</keyword>
<dbReference type="STRING" id="467210.HMPREF1866_02219"/>
<protein>
    <submittedName>
        <fullName evidence="4">Cell wall-binding repeat protein</fullName>
    </submittedName>
</protein>
<proteinExistence type="predicted"/>
<gene>
    <name evidence="4" type="ORF">HMPREF1866_02219</name>
</gene>
<keyword evidence="5" id="KW-1185">Reference proteome</keyword>
<evidence type="ECO:0000256" key="3">
    <source>
        <dbReference type="SAM" id="SignalP"/>
    </source>
</evidence>
<evidence type="ECO:0000256" key="1">
    <source>
        <dbReference type="ARBA" id="ARBA00022737"/>
    </source>
</evidence>
<dbReference type="Pfam" id="PF19085">
    <property type="entry name" value="Choline_bind_2"/>
    <property type="match status" value="1"/>
</dbReference>
<feature type="chain" id="PRO_5007461010" evidence="3">
    <location>
        <begin position="25"/>
        <end position="257"/>
    </location>
</feature>
<reference evidence="5" key="1">
    <citation type="submission" date="2016-01" db="EMBL/GenBank/DDBJ databases">
        <authorList>
            <person name="Mitreva M."/>
            <person name="Pepin K.H."/>
            <person name="Mihindukulasuriya K.A."/>
            <person name="Fulton R."/>
            <person name="Fronick C."/>
            <person name="O'Laughlin M."/>
            <person name="Miner T."/>
            <person name="Herter B."/>
            <person name="Rosa B.A."/>
            <person name="Cordes M."/>
            <person name="Tomlinson C."/>
            <person name="Wollam A."/>
            <person name="Palsikar V.B."/>
            <person name="Mardis E.R."/>
            <person name="Wilson R.K."/>
        </authorList>
    </citation>
    <scope>NUCLEOTIDE SEQUENCE [LARGE SCALE GENOMIC DNA]</scope>
    <source>
        <strain evidence="5">DNF00896</strain>
    </source>
</reference>
<name>A0A133ZHU7_9FIRM</name>
<dbReference type="SUPFAM" id="SSF69360">
    <property type="entry name" value="Cell wall binding repeat"/>
    <property type="match status" value="1"/>
</dbReference>
<comment type="caution">
    <text evidence="4">The sequence shown here is derived from an EMBL/GenBank/DDBJ whole genome shotgun (WGS) entry which is preliminary data.</text>
</comment>
<sequence length="257" mass="28324">MRKVNLIAVLAVVGSVAMSVPAFAGDWVANGSTWEYYENGSRTANRWVQGANSQTWYYIKGDCKMASNEWVLSNGAWYYMNSNGAMAVNQWVQSGGDWYYMGGNGVMVTNQNVGGYVLGSDGKMKTNNSNASTNSTQQSTSRNNKSEYSLSDLIGTYSGYVYEYGEKADATISIYEDMGEVYADICYDGSDGDERGRRYRVSKDDTAFKFGASAAIRDKSDVWGSMLGYSYDSVKFDGTRLKTKFSDSSTSFVADKN</sequence>
<organism evidence="4 5">
    <name type="scientific">Lachnoanaerobaculum saburreum</name>
    <dbReference type="NCBI Taxonomy" id="467210"/>
    <lineage>
        <taxon>Bacteria</taxon>
        <taxon>Bacillati</taxon>
        <taxon>Bacillota</taxon>
        <taxon>Clostridia</taxon>
        <taxon>Lachnospirales</taxon>
        <taxon>Lachnospiraceae</taxon>
        <taxon>Lachnoanaerobaculum</taxon>
    </lineage>
</organism>
<evidence type="ECO:0000256" key="2">
    <source>
        <dbReference type="PROSITE-ProRule" id="PRU00591"/>
    </source>
</evidence>